<sequence>MACLINLKTFTDARGNLTVIEKVVPFDIKRIFYIYGVDNSVRGGHRHHRTVQAAICLTGHCVIANDNGQEKQEFVLNSPDKCLILHPEDWHQMHGFSENAILMVLASEFFDPEDYIYDPYPDRIRELTLT</sequence>
<evidence type="ECO:0000259" key="1">
    <source>
        <dbReference type="Pfam" id="PF05523"/>
    </source>
</evidence>
<proteinExistence type="predicted"/>
<dbReference type="RefSeq" id="WP_128769892.1">
    <property type="nucleotide sequence ID" value="NZ_RXOC01000008.1"/>
</dbReference>
<dbReference type="EMBL" id="RXOC01000008">
    <property type="protein sequence ID" value="RXF69084.1"/>
    <property type="molecule type" value="Genomic_DNA"/>
</dbReference>
<dbReference type="InterPro" id="IPR008894">
    <property type="entry name" value="QdtA_cupin_dom"/>
</dbReference>
<accession>A0A4Q0M7Q8</accession>
<dbReference type="InterPro" id="IPR011051">
    <property type="entry name" value="RmlC_Cupin_sf"/>
</dbReference>
<dbReference type="Proteomes" id="UP000290848">
    <property type="component" value="Unassembled WGS sequence"/>
</dbReference>
<dbReference type="SUPFAM" id="SSF51182">
    <property type="entry name" value="RmlC-like cupins"/>
    <property type="match status" value="1"/>
</dbReference>
<dbReference type="InterPro" id="IPR014710">
    <property type="entry name" value="RmlC-like_jellyroll"/>
</dbReference>
<protein>
    <submittedName>
        <fullName evidence="2">WxcM-like domain-containing protein</fullName>
    </submittedName>
</protein>
<organism evidence="2 3">
    <name type="scientific">Arcticibacter tournemirensis</name>
    <dbReference type="NCBI Taxonomy" id="699437"/>
    <lineage>
        <taxon>Bacteria</taxon>
        <taxon>Pseudomonadati</taxon>
        <taxon>Bacteroidota</taxon>
        <taxon>Sphingobacteriia</taxon>
        <taxon>Sphingobacteriales</taxon>
        <taxon>Sphingobacteriaceae</taxon>
        <taxon>Arcticibacter</taxon>
    </lineage>
</organism>
<feature type="domain" description="Sugar 3,4-ketoisomerase QdtA cupin" evidence="1">
    <location>
        <begin position="4"/>
        <end position="118"/>
    </location>
</feature>
<gene>
    <name evidence="2" type="ORF">EKH83_13085</name>
</gene>
<evidence type="ECO:0000313" key="2">
    <source>
        <dbReference type="EMBL" id="RXF69084.1"/>
    </source>
</evidence>
<dbReference type="Gene3D" id="2.60.120.10">
    <property type="entry name" value="Jelly Rolls"/>
    <property type="match status" value="1"/>
</dbReference>
<name>A0A4Q0M7Q8_9SPHI</name>
<dbReference type="Pfam" id="PF05523">
    <property type="entry name" value="FdtA"/>
    <property type="match status" value="1"/>
</dbReference>
<dbReference type="AlphaFoldDB" id="A0A4Q0M7Q8"/>
<evidence type="ECO:0000313" key="3">
    <source>
        <dbReference type="Proteomes" id="UP000290848"/>
    </source>
</evidence>
<dbReference type="CDD" id="cd20292">
    <property type="entry name" value="cupin_QdtA-like"/>
    <property type="match status" value="1"/>
</dbReference>
<reference evidence="2 3" key="1">
    <citation type="submission" date="2018-12" db="EMBL/GenBank/DDBJ databases">
        <title>The Draft Genome Sequence of the Soil Bacterium Pedobacter tournemirensis R1.</title>
        <authorList>
            <person name="He J."/>
        </authorList>
    </citation>
    <scope>NUCLEOTIDE SEQUENCE [LARGE SCALE GENOMIC DNA]</scope>
    <source>
        <strain evidence="2 3">R1</strain>
    </source>
</reference>
<comment type="caution">
    <text evidence="2">The sequence shown here is derived from an EMBL/GenBank/DDBJ whole genome shotgun (WGS) entry which is preliminary data.</text>
</comment>